<feature type="transmembrane region" description="Helical" evidence="7">
    <location>
        <begin position="324"/>
        <end position="345"/>
    </location>
</feature>
<evidence type="ECO:0000256" key="7">
    <source>
        <dbReference type="SAM" id="Phobius"/>
    </source>
</evidence>
<feature type="transmembrane region" description="Helical" evidence="7">
    <location>
        <begin position="351"/>
        <end position="376"/>
    </location>
</feature>
<feature type="transmembrane region" description="Helical" evidence="7">
    <location>
        <begin position="195"/>
        <end position="215"/>
    </location>
</feature>
<feature type="transmembrane region" description="Helical" evidence="7">
    <location>
        <begin position="417"/>
        <end position="437"/>
    </location>
</feature>
<feature type="transmembrane region" description="Helical" evidence="7">
    <location>
        <begin position="289"/>
        <end position="312"/>
    </location>
</feature>
<dbReference type="Proteomes" id="UP000264541">
    <property type="component" value="Unassembled WGS sequence"/>
</dbReference>
<comment type="subcellular location">
    <subcellularLocation>
        <location evidence="1">Cell membrane</location>
        <topology evidence="1">Multi-pass membrane protein</topology>
    </subcellularLocation>
</comment>
<dbReference type="GO" id="GO:0022857">
    <property type="term" value="F:transmembrane transporter activity"/>
    <property type="evidence" value="ECO:0007669"/>
    <property type="project" value="InterPro"/>
</dbReference>
<feature type="transmembrane region" description="Helical" evidence="7">
    <location>
        <begin position="59"/>
        <end position="79"/>
    </location>
</feature>
<keyword evidence="3" id="KW-1003">Cell membrane</keyword>
<feature type="transmembrane region" description="Helical" evidence="7">
    <location>
        <begin position="261"/>
        <end position="283"/>
    </location>
</feature>
<feature type="transmembrane region" description="Helical" evidence="7">
    <location>
        <begin position="115"/>
        <end position="135"/>
    </location>
</feature>
<sequence length="461" mass="49946">MSKAKNNKATDNQKAKSSLWAAFLGFFVDMFDVYLPIVALGPAMVYFQPKDLPATVTVTIYYVVFAISLIGRPLGAAIFGHYADKIGRKKTTLISIAGFGVGTLLIGLLPGYEQIGIWAIVLLILLRFVDGIFLGGEYTAASPLAMENSPHEKRGLYSGIILAGFPAAYVSISLVTATVMFFVPIGDASSPYVMWGWRIPFFIGALLAFAYVIYFSKHASESDLWLEGQNENADNKVNAAKEASPLKELFKGESGRNFLQVFVLMSGIWFTFNSIASALPGILTNYLKISGTTVTSGLLIINVILIFTYILGGMISQKVGRKPFLVTMGLITTVIGTVLYFNVIRLAVDNIVLALTIAGIMQVLCMSVWGAVTAYITERFKTGVRASGFGLGYSLAVIIPSCYSFIMLGLANFMPYQYTPVVLLGVGGILTVIGAAWGPETRDVLFHEEGSTSIDQKKLHA</sequence>
<dbReference type="AlphaFoldDB" id="A0A372LRP6"/>
<dbReference type="Pfam" id="PF00083">
    <property type="entry name" value="Sugar_tr"/>
    <property type="match status" value="1"/>
</dbReference>
<dbReference type="InterPro" id="IPR020846">
    <property type="entry name" value="MFS_dom"/>
</dbReference>
<proteinExistence type="predicted"/>
<evidence type="ECO:0000313" key="9">
    <source>
        <dbReference type="EMBL" id="RFU70893.1"/>
    </source>
</evidence>
<dbReference type="PROSITE" id="PS50850">
    <property type="entry name" value="MFS"/>
    <property type="match status" value="1"/>
</dbReference>
<feature type="transmembrane region" description="Helical" evidence="7">
    <location>
        <begin position="388"/>
        <end position="411"/>
    </location>
</feature>
<dbReference type="Gene3D" id="1.20.1250.20">
    <property type="entry name" value="MFS general substrate transporter like domains"/>
    <property type="match status" value="2"/>
</dbReference>
<feature type="transmembrane region" description="Helical" evidence="7">
    <location>
        <begin position="156"/>
        <end position="183"/>
    </location>
</feature>
<protein>
    <submittedName>
        <fullName evidence="9">MFS transporter</fullName>
    </submittedName>
</protein>
<evidence type="ECO:0000256" key="6">
    <source>
        <dbReference type="ARBA" id="ARBA00023136"/>
    </source>
</evidence>
<keyword evidence="2" id="KW-0813">Transport</keyword>
<dbReference type="OrthoDB" id="9783227at2"/>
<dbReference type="GO" id="GO:0005886">
    <property type="term" value="C:plasma membrane"/>
    <property type="evidence" value="ECO:0007669"/>
    <property type="project" value="UniProtKB-SubCell"/>
</dbReference>
<dbReference type="EMBL" id="QVTE01000008">
    <property type="protein sequence ID" value="RFU70893.1"/>
    <property type="molecule type" value="Genomic_DNA"/>
</dbReference>
<evidence type="ECO:0000256" key="5">
    <source>
        <dbReference type="ARBA" id="ARBA00022989"/>
    </source>
</evidence>
<dbReference type="RefSeq" id="WP_117325121.1">
    <property type="nucleotide sequence ID" value="NZ_QVTE01000008.1"/>
</dbReference>
<evidence type="ECO:0000256" key="1">
    <source>
        <dbReference type="ARBA" id="ARBA00004651"/>
    </source>
</evidence>
<feature type="transmembrane region" description="Helical" evidence="7">
    <location>
        <begin position="91"/>
        <end position="109"/>
    </location>
</feature>
<organism evidence="9 10">
    <name type="scientific">Peribacillus saganii</name>
    <dbReference type="NCBI Taxonomy" id="2303992"/>
    <lineage>
        <taxon>Bacteria</taxon>
        <taxon>Bacillati</taxon>
        <taxon>Bacillota</taxon>
        <taxon>Bacilli</taxon>
        <taxon>Bacillales</taxon>
        <taxon>Bacillaceae</taxon>
        <taxon>Peribacillus</taxon>
    </lineage>
</organism>
<gene>
    <name evidence="9" type="ORF">D0469_02765</name>
</gene>
<evidence type="ECO:0000256" key="2">
    <source>
        <dbReference type="ARBA" id="ARBA00022448"/>
    </source>
</evidence>
<keyword evidence="6 7" id="KW-0472">Membrane</keyword>
<name>A0A372LRP6_9BACI</name>
<keyword evidence="4 7" id="KW-0812">Transmembrane</keyword>
<dbReference type="PROSITE" id="PS00217">
    <property type="entry name" value="SUGAR_TRANSPORT_2"/>
    <property type="match status" value="1"/>
</dbReference>
<accession>A0A372LRP6</accession>
<dbReference type="PANTHER" id="PTHR43045:SF4">
    <property type="entry name" value="TRANSPORTER YDFJ-RELATED"/>
    <property type="match status" value="1"/>
</dbReference>
<dbReference type="InterPro" id="IPR005828">
    <property type="entry name" value="MFS_sugar_transport-like"/>
</dbReference>
<keyword evidence="10" id="KW-1185">Reference proteome</keyword>
<evidence type="ECO:0000259" key="8">
    <source>
        <dbReference type="PROSITE" id="PS50850"/>
    </source>
</evidence>
<evidence type="ECO:0000256" key="3">
    <source>
        <dbReference type="ARBA" id="ARBA00022475"/>
    </source>
</evidence>
<dbReference type="InterPro" id="IPR036259">
    <property type="entry name" value="MFS_trans_sf"/>
</dbReference>
<feature type="transmembrane region" description="Helical" evidence="7">
    <location>
        <begin position="21"/>
        <end position="47"/>
    </location>
</feature>
<keyword evidence="5 7" id="KW-1133">Transmembrane helix</keyword>
<feature type="domain" description="Major facilitator superfamily (MFS) profile" evidence="8">
    <location>
        <begin position="18"/>
        <end position="442"/>
    </location>
</feature>
<evidence type="ECO:0000313" key="10">
    <source>
        <dbReference type="Proteomes" id="UP000264541"/>
    </source>
</evidence>
<dbReference type="PANTHER" id="PTHR43045">
    <property type="entry name" value="SHIKIMATE TRANSPORTER"/>
    <property type="match status" value="1"/>
</dbReference>
<dbReference type="SUPFAM" id="SSF103473">
    <property type="entry name" value="MFS general substrate transporter"/>
    <property type="match status" value="1"/>
</dbReference>
<dbReference type="InterPro" id="IPR005829">
    <property type="entry name" value="Sugar_transporter_CS"/>
</dbReference>
<comment type="caution">
    <text evidence="9">The sequence shown here is derived from an EMBL/GenBank/DDBJ whole genome shotgun (WGS) entry which is preliminary data.</text>
</comment>
<reference evidence="9 10" key="1">
    <citation type="submission" date="2018-08" db="EMBL/GenBank/DDBJ databases">
        <title>Bacillus chawlae sp. nov., Bacillus glennii sp. nov., and Bacillus saganii sp. nov. Isolated from the Vehicle Assembly Building at Kennedy Space Center where the Viking Spacecraft were Assembled.</title>
        <authorList>
            <person name="Seuylemezian A."/>
            <person name="Vaishampayan P."/>
        </authorList>
    </citation>
    <scope>NUCLEOTIDE SEQUENCE [LARGE SCALE GENOMIC DNA]</scope>
    <source>
        <strain evidence="9 10">V47-23a</strain>
    </source>
</reference>
<evidence type="ECO:0000256" key="4">
    <source>
        <dbReference type="ARBA" id="ARBA00022692"/>
    </source>
</evidence>